<evidence type="ECO:0000259" key="6">
    <source>
        <dbReference type="PROSITE" id="PS51039"/>
    </source>
</evidence>
<evidence type="ECO:0000256" key="2">
    <source>
        <dbReference type="ARBA" id="ARBA00022771"/>
    </source>
</evidence>
<feature type="compositionally biased region" description="Basic and acidic residues" evidence="5">
    <location>
        <begin position="1"/>
        <end position="14"/>
    </location>
</feature>
<accession>A0ABD2PV42</accession>
<gene>
    <name evidence="7" type="primary">ZFAND4</name>
    <name evidence="7" type="ORF">Ciccas_010120</name>
</gene>
<dbReference type="PANTHER" id="PTHR46728">
    <property type="entry name" value="AN1-TYPE ZINC FINGER PROTEIN 4"/>
    <property type="match status" value="1"/>
</dbReference>
<comment type="caution">
    <text evidence="7">The sequence shown here is derived from an EMBL/GenBank/DDBJ whole genome shotgun (WGS) entry which is preliminary data.</text>
</comment>
<dbReference type="Proteomes" id="UP001626550">
    <property type="component" value="Unassembled WGS sequence"/>
</dbReference>
<evidence type="ECO:0000256" key="1">
    <source>
        <dbReference type="ARBA" id="ARBA00022723"/>
    </source>
</evidence>
<dbReference type="GO" id="GO:0008270">
    <property type="term" value="F:zinc ion binding"/>
    <property type="evidence" value="ECO:0007669"/>
    <property type="project" value="UniProtKB-KW"/>
</dbReference>
<evidence type="ECO:0000313" key="7">
    <source>
        <dbReference type="EMBL" id="KAL3311300.1"/>
    </source>
</evidence>
<keyword evidence="8" id="KW-1185">Reference proteome</keyword>
<evidence type="ECO:0000313" key="8">
    <source>
        <dbReference type="Proteomes" id="UP001626550"/>
    </source>
</evidence>
<proteinExistence type="predicted"/>
<feature type="domain" description="AN1-type" evidence="6">
    <location>
        <begin position="24"/>
        <end position="71"/>
    </location>
</feature>
<name>A0ABD2PV42_9PLAT</name>
<dbReference type="EMBL" id="JBJKFK010002306">
    <property type="protein sequence ID" value="KAL3311300.1"/>
    <property type="molecule type" value="Genomic_DNA"/>
</dbReference>
<sequence length="90" mass="9845">MVAEKPKPGTEEVPKSTGDSAKASSVPTRCAFCKKRTGLASSYHCRCGNNFCAQHRYAEAHACVYDYKTEARRVICEANPVVNAPKLPKI</sequence>
<dbReference type="SUPFAM" id="SSF118310">
    <property type="entry name" value="AN1-like Zinc finger"/>
    <property type="match status" value="1"/>
</dbReference>
<evidence type="ECO:0000256" key="5">
    <source>
        <dbReference type="SAM" id="MobiDB-lite"/>
    </source>
</evidence>
<keyword evidence="2 4" id="KW-0863">Zinc-finger</keyword>
<dbReference type="Pfam" id="PF01428">
    <property type="entry name" value="zf-AN1"/>
    <property type="match status" value="1"/>
</dbReference>
<feature type="compositionally biased region" description="Polar residues" evidence="5">
    <location>
        <begin position="17"/>
        <end position="27"/>
    </location>
</feature>
<reference evidence="7 8" key="1">
    <citation type="submission" date="2024-11" db="EMBL/GenBank/DDBJ databases">
        <title>Adaptive evolution of stress response genes in parasites aligns with host niche diversity.</title>
        <authorList>
            <person name="Hahn C."/>
            <person name="Resl P."/>
        </authorList>
    </citation>
    <scope>NUCLEOTIDE SEQUENCE [LARGE SCALE GENOMIC DNA]</scope>
    <source>
        <strain evidence="7">EGGRZ-B1_66</strain>
        <tissue evidence="7">Body</tissue>
    </source>
</reference>
<evidence type="ECO:0000256" key="4">
    <source>
        <dbReference type="PROSITE-ProRule" id="PRU00449"/>
    </source>
</evidence>
<dbReference type="InterPro" id="IPR035896">
    <property type="entry name" value="AN1-like_Znf"/>
</dbReference>
<keyword evidence="1" id="KW-0479">Metal-binding</keyword>
<dbReference type="PROSITE" id="PS51039">
    <property type="entry name" value="ZF_AN1"/>
    <property type="match status" value="1"/>
</dbReference>
<dbReference type="AlphaFoldDB" id="A0ABD2PV42"/>
<evidence type="ECO:0000256" key="3">
    <source>
        <dbReference type="ARBA" id="ARBA00022833"/>
    </source>
</evidence>
<dbReference type="Gene3D" id="4.10.1110.10">
    <property type="entry name" value="AN1-like Zinc finger"/>
    <property type="match status" value="1"/>
</dbReference>
<protein>
    <submittedName>
        <fullName evidence="7">AN1-type zinc finger protein 4</fullName>
    </submittedName>
</protein>
<dbReference type="PANTHER" id="PTHR46728:SF1">
    <property type="entry name" value="AN1-TYPE ZINC FINGER PROTEIN 4"/>
    <property type="match status" value="1"/>
</dbReference>
<dbReference type="InterPro" id="IPR053061">
    <property type="entry name" value="AN1-type_zinc_finger"/>
</dbReference>
<feature type="region of interest" description="Disordered" evidence="5">
    <location>
        <begin position="1"/>
        <end position="27"/>
    </location>
</feature>
<dbReference type="InterPro" id="IPR000058">
    <property type="entry name" value="Znf_AN1"/>
</dbReference>
<dbReference type="SMART" id="SM00154">
    <property type="entry name" value="ZnF_AN1"/>
    <property type="match status" value="1"/>
</dbReference>
<keyword evidence="3" id="KW-0862">Zinc</keyword>
<organism evidence="7 8">
    <name type="scientific">Cichlidogyrus casuarinus</name>
    <dbReference type="NCBI Taxonomy" id="1844966"/>
    <lineage>
        <taxon>Eukaryota</taxon>
        <taxon>Metazoa</taxon>
        <taxon>Spiralia</taxon>
        <taxon>Lophotrochozoa</taxon>
        <taxon>Platyhelminthes</taxon>
        <taxon>Monogenea</taxon>
        <taxon>Monopisthocotylea</taxon>
        <taxon>Dactylogyridea</taxon>
        <taxon>Ancyrocephalidae</taxon>
        <taxon>Cichlidogyrus</taxon>
    </lineage>
</organism>